<evidence type="ECO:0000256" key="7">
    <source>
        <dbReference type="ARBA" id="ARBA00041152"/>
    </source>
</evidence>
<dbReference type="GO" id="GO:0004530">
    <property type="term" value="F:deoxyribonuclease I activity"/>
    <property type="evidence" value="ECO:0007669"/>
    <property type="project" value="TreeGrafter"/>
</dbReference>
<proteinExistence type="predicted"/>
<organism evidence="12 13">
    <name type="scientific">Solea senegalensis</name>
    <name type="common">Senegalese sole</name>
    <dbReference type="NCBI Taxonomy" id="28829"/>
    <lineage>
        <taxon>Eukaryota</taxon>
        <taxon>Metazoa</taxon>
        <taxon>Chordata</taxon>
        <taxon>Craniata</taxon>
        <taxon>Vertebrata</taxon>
        <taxon>Euteleostomi</taxon>
        <taxon>Actinopterygii</taxon>
        <taxon>Neopterygii</taxon>
        <taxon>Teleostei</taxon>
        <taxon>Neoteleostei</taxon>
        <taxon>Acanthomorphata</taxon>
        <taxon>Carangaria</taxon>
        <taxon>Pleuronectiformes</taxon>
        <taxon>Pleuronectoidei</taxon>
        <taxon>Soleidae</taxon>
        <taxon>Solea</taxon>
    </lineage>
</organism>
<evidence type="ECO:0000256" key="6">
    <source>
        <dbReference type="ARBA" id="ARBA00023157"/>
    </source>
</evidence>
<evidence type="ECO:0000256" key="10">
    <source>
        <dbReference type="SAM" id="SignalP"/>
    </source>
</evidence>
<evidence type="ECO:0000256" key="3">
    <source>
        <dbReference type="ARBA" id="ARBA00022759"/>
    </source>
</evidence>
<keyword evidence="13" id="KW-1185">Reference proteome</keyword>
<dbReference type="SMART" id="SM00476">
    <property type="entry name" value="DNaseIc"/>
    <property type="match status" value="1"/>
</dbReference>
<dbReference type="AlphaFoldDB" id="A0AAV6SUZ1"/>
<keyword evidence="10" id="KW-0732">Signal</keyword>
<protein>
    <recommendedName>
        <fullName evidence="7">Deoxyribonuclease-1-like 1</fullName>
    </recommendedName>
    <alternativeName>
        <fullName evidence="9">DNase X</fullName>
    </alternativeName>
    <alternativeName>
        <fullName evidence="8">Deoxyribonuclease I-like 1</fullName>
    </alternativeName>
</protein>
<feature type="domain" description="Endonuclease/exonuclease/phosphatase" evidence="11">
    <location>
        <begin position="46"/>
        <end position="274"/>
    </location>
</feature>
<keyword evidence="5" id="KW-0256">Endoplasmic reticulum</keyword>
<evidence type="ECO:0000256" key="9">
    <source>
        <dbReference type="ARBA" id="ARBA00043073"/>
    </source>
</evidence>
<name>A0AAV6SUZ1_SOLSE</name>
<dbReference type="PANTHER" id="PTHR11371:SF28">
    <property type="entry name" value="DEOXYRIBONUCLEASE-1-LIKE 1"/>
    <property type="match status" value="1"/>
</dbReference>
<feature type="chain" id="PRO_5043641696" description="Deoxyribonuclease-1-like 1" evidence="10">
    <location>
        <begin position="37"/>
        <end position="368"/>
    </location>
</feature>
<comment type="subcellular location">
    <subcellularLocation>
        <location evidence="1">Endoplasmic reticulum</location>
    </subcellularLocation>
</comment>
<evidence type="ECO:0000256" key="1">
    <source>
        <dbReference type="ARBA" id="ARBA00004240"/>
    </source>
</evidence>
<evidence type="ECO:0000313" key="13">
    <source>
        <dbReference type="Proteomes" id="UP000693946"/>
    </source>
</evidence>
<keyword evidence="2" id="KW-0540">Nuclease</keyword>
<keyword evidence="6" id="KW-1015">Disulfide bond</keyword>
<comment type="caution">
    <text evidence="12">The sequence shown here is derived from an EMBL/GenBank/DDBJ whole genome shotgun (WGS) entry which is preliminary data.</text>
</comment>
<evidence type="ECO:0000256" key="2">
    <source>
        <dbReference type="ARBA" id="ARBA00022722"/>
    </source>
</evidence>
<dbReference type="InterPro" id="IPR005135">
    <property type="entry name" value="Endo/exonuclease/phosphatase"/>
</dbReference>
<evidence type="ECO:0000256" key="8">
    <source>
        <dbReference type="ARBA" id="ARBA00042003"/>
    </source>
</evidence>
<dbReference type="GO" id="GO:0005783">
    <property type="term" value="C:endoplasmic reticulum"/>
    <property type="evidence" value="ECO:0007669"/>
    <property type="project" value="UniProtKB-SubCell"/>
</dbReference>
<feature type="signal peptide" evidence="10">
    <location>
        <begin position="1"/>
        <end position="36"/>
    </location>
</feature>
<dbReference type="Proteomes" id="UP000693946">
    <property type="component" value="Linkage Group LG11"/>
</dbReference>
<evidence type="ECO:0000256" key="4">
    <source>
        <dbReference type="ARBA" id="ARBA00022801"/>
    </source>
</evidence>
<dbReference type="GO" id="GO:0006308">
    <property type="term" value="P:DNA catabolic process"/>
    <property type="evidence" value="ECO:0007669"/>
    <property type="project" value="InterPro"/>
</dbReference>
<sequence length="368" mass="41730">MFSAHLHSSAMRWRSSHLPLLLVLLLSLLTLTPAKSESTTSEFRICSYNIQKFNKEKAKDYRMMNTLTRVVYRCDICLLQDVVDPDGSVIKALLKSINSMESERYDGFVYKSVSSKPLGKSATDMQKYVFIYREQTASVIGQHQYESKPQVFTRAPFAVHFQSMKTRVNKFVLVPLHSDPAQAVQEMNQLYDVFETVTKLWDNLNVMFLGDFHAGCAYMKKTDKKNIKLFANTSFSWLIGDKVDTTVREDTSCPFDRIVVHGRVFLKAVVPYSAKVFNIGRELKIQRKRVRKMSDNLPVEVRLKSSALLLQATPLLFLLGVVQLLRSLCCGLVSDVFGSWIQQRSDTSCLMSASVLAALGNVALPPER</sequence>
<keyword evidence="4" id="KW-0378">Hydrolase</keyword>
<evidence type="ECO:0000313" key="12">
    <source>
        <dbReference type="EMBL" id="KAG7520920.1"/>
    </source>
</evidence>
<evidence type="ECO:0000256" key="5">
    <source>
        <dbReference type="ARBA" id="ARBA00022824"/>
    </source>
</evidence>
<gene>
    <name evidence="12" type="ORF">JOB18_038712</name>
</gene>
<keyword evidence="3" id="KW-0255">Endonuclease</keyword>
<dbReference type="PANTHER" id="PTHR11371">
    <property type="entry name" value="DEOXYRIBONUCLEASE"/>
    <property type="match status" value="1"/>
</dbReference>
<dbReference type="GO" id="GO:0003677">
    <property type="term" value="F:DNA binding"/>
    <property type="evidence" value="ECO:0007669"/>
    <property type="project" value="TreeGrafter"/>
</dbReference>
<evidence type="ECO:0000259" key="11">
    <source>
        <dbReference type="Pfam" id="PF03372"/>
    </source>
</evidence>
<dbReference type="Pfam" id="PF03372">
    <property type="entry name" value="Exo_endo_phos"/>
    <property type="match status" value="1"/>
</dbReference>
<reference evidence="12 13" key="1">
    <citation type="journal article" date="2021" name="Sci. Rep.">
        <title>Chromosome anchoring in Senegalese sole (Solea senegalensis) reveals sex-associated markers and genome rearrangements in flatfish.</title>
        <authorList>
            <person name="Guerrero-Cozar I."/>
            <person name="Gomez-Garrido J."/>
            <person name="Berbel C."/>
            <person name="Martinez-Blanch J.F."/>
            <person name="Alioto T."/>
            <person name="Claros M.G."/>
            <person name="Gagnaire P.A."/>
            <person name="Manchado M."/>
        </authorList>
    </citation>
    <scope>NUCLEOTIDE SEQUENCE [LARGE SCALE GENOMIC DNA]</scope>
    <source>
        <strain evidence="12">Sse05_10M</strain>
    </source>
</reference>
<dbReference type="EMBL" id="JAGKHQ010000003">
    <property type="protein sequence ID" value="KAG7520920.1"/>
    <property type="molecule type" value="Genomic_DNA"/>
</dbReference>
<dbReference type="InterPro" id="IPR016202">
    <property type="entry name" value="DNase_I"/>
</dbReference>
<accession>A0AAV6SUZ1</accession>
<dbReference type="GO" id="GO:0005634">
    <property type="term" value="C:nucleus"/>
    <property type="evidence" value="ECO:0007669"/>
    <property type="project" value="TreeGrafter"/>
</dbReference>